<comment type="caution">
    <text evidence="1">The sequence shown here is derived from an EMBL/GenBank/DDBJ whole genome shotgun (WGS) entry which is preliminary data.</text>
</comment>
<accession>M6G4X8</accession>
<organism evidence="1 2">
    <name type="scientific">Leptospira interrogans str. 2006001854</name>
    <dbReference type="NCBI Taxonomy" id="1001590"/>
    <lineage>
        <taxon>Bacteria</taxon>
        <taxon>Pseudomonadati</taxon>
        <taxon>Spirochaetota</taxon>
        <taxon>Spirochaetia</taxon>
        <taxon>Leptospirales</taxon>
        <taxon>Leptospiraceae</taxon>
        <taxon>Leptospira</taxon>
    </lineage>
</organism>
<protein>
    <submittedName>
        <fullName evidence="1">Uncharacterized protein</fullName>
    </submittedName>
</protein>
<dbReference type="AlphaFoldDB" id="M6G4X8"/>
<sequence length="140" mass="16886">MECFCSKKEDIIISLMKLMVEKYAFKKDTIRNFLYLLKKEKNNLGNLYQNANFKLALIQLKYSCYKENLSWFSKILNFLGIYKLLQTYLEHEESIVQLEQLNREIVYKENRKKQLEKIRAEWLREIEADSNLVTEKKAES</sequence>
<reference evidence="1 2" key="1">
    <citation type="submission" date="2013-01" db="EMBL/GenBank/DDBJ databases">
        <authorList>
            <person name="Harkins D.M."/>
            <person name="Durkin A.S."/>
            <person name="Brinkac L.M."/>
            <person name="Haft D.H."/>
            <person name="Selengut J.D."/>
            <person name="Sanka R."/>
            <person name="DePew J."/>
            <person name="Purushe J."/>
            <person name="Hospenthal D.R."/>
            <person name="Murray C.K."/>
            <person name="Pimentel G."/>
            <person name="Wasfy M."/>
            <person name="Parker T."/>
            <person name="Miller R.S."/>
            <person name="Vinetz J.M."/>
            <person name="Sutton G.G."/>
            <person name="Nierman W.C."/>
            <person name="Fouts D.E."/>
        </authorList>
    </citation>
    <scope>NUCLEOTIDE SEQUENCE [LARGE SCALE GENOMIC DNA]</scope>
    <source>
        <strain evidence="1 2">2006001854</strain>
    </source>
</reference>
<evidence type="ECO:0000313" key="1">
    <source>
        <dbReference type="EMBL" id="EMM80023.1"/>
    </source>
</evidence>
<name>M6G4X8_LEPIR</name>
<dbReference type="Proteomes" id="UP000012128">
    <property type="component" value="Unassembled WGS sequence"/>
</dbReference>
<gene>
    <name evidence="1" type="ORF">LEP1GSC037_1733</name>
</gene>
<dbReference type="EMBL" id="AFLW02000206">
    <property type="protein sequence ID" value="EMM80023.1"/>
    <property type="molecule type" value="Genomic_DNA"/>
</dbReference>
<proteinExistence type="predicted"/>
<evidence type="ECO:0000313" key="2">
    <source>
        <dbReference type="Proteomes" id="UP000012128"/>
    </source>
</evidence>